<sequence>MSDSLMPRRRERKMWLSADDANFPGMKVEGDACVSDADRLEARYAAIARRVAIEEVRRFVNQEAAGDRPTPTPPKGVSRSIRFLRLWMCTCCIMFECTCDLGVIYPQF</sequence>
<proteinExistence type="predicted"/>
<dbReference type="AlphaFoldDB" id="A0ABD3D632"/>
<organism evidence="1 2">
    <name type="scientific">Castilleja foliolosa</name>
    <dbReference type="NCBI Taxonomy" id="1961234"/>
    <lineage>
        <taxon>Eukaryota</taxon>
        <taxon>Viridiplantae</taxon>
        <taxon>Streptophyta</taxon>
        <taxon>Embryophyta</taxon>
        <taxon>Tracheophyta</taxon>
        <taxon>Spermatophyta</taxon>
        <taxon>Magnoliopsida</taxon>
        <taxon>eudicotyledons</taxon>
        <taxon>Gunneridae</taxon>
        <taxon>Pentapetalae</taxon>
        <taxon>asterids</taxon>
        <taxon>lamiids</taxon>
        <taxon>Lamiales</taxon>
        <taxon>Orobanchaceae</taxon>
        <taxon>Pedicularideae</taxon>
        <taxon>Castillejinae</taxon>
        <taxon>Castilleja</taxon>
    </lineage>
</organism>
<dbReference type="Proteomes" id="UP001632038">
    <property type="component" value="Unassembled WGS sequence"/>
</dbReference>
<accession>A0ABD3D632</accession>
<reference evidence="2" key="1">
    <citation type="journal article" date="2024" name="IScience">
        <title>Strigolactones Initiate the Formation of Haustorium-like Structures in Castilleja.</title>
        <authorList>
            <person name="Buerger M."/>
            <person name="Peterson D."/>
            <person name="Chory J."/>
        </authorList>
    </citation>
    <scope>NUCLEOTIDE SEQUENCE [LARGE SCALE GENOMIC DNA]</scope>
</reference>
<gene>
    <name evidence="1" type="ORF">CASFOL_020759</name>
</gene>
<protein>
    <submittedName>
        <fullName evidence="1">Uncharacterized protein</fullName>
    </submittedName>
</protein>
<evidence type="ECO:0000313" key="1">
    <source>
        <dbReference type="EMBL" id="KAL3636212.1"/>
    </source>
</evidence>
<comment type="caution">
    <text evidence="1">The sequence shown here is derived from an EMBL/GenBank/DDBJ whole genome shotgun (WGS) entry which is preliminary data.</text>
</comment>
<keyword evidence="2" id="KW-1185">Reference proteome</keyword>
<dbReference type="EMBL" id="JAVIJP010000027">
    <property type="protein sequence ID" value="KAL3636212.1"/>
    <property type="molecule type" value="Genomic_DNA"/>
</dbReference>
<name>A0ABD3D632_9LAMI</name>
<evidence type="ECO:0000313" key="2">
    <source>
        <dbReference type="Proteomes" id="UP001632038"/>
    </source>
</evidence>